<dbReference type="Proteomes" id="UP000787472">
    <property type="component" value="Unassembled WGS sequence"/>
</dbReference>
<comment type="caution">
    <text evidence="1">The sequence shown here is derived from an EMBL/GenBank/DDBJ whole genome shotgun (WGS) entry which is preliminary data.</text>
</comment>
<dbReference type="Gene3D" id="3.10.129.10">
    <property type="entry name" value="Hotdog Thioesterase"/>
    <property type="match status" value="1"/>
</dbReference>
<organism evidence="1 2">
    <name type="scientific">Pseudomaricurvus hydrocarbonicus</name>
    <dbReference type="NCBI Taxonomy" id="1470433"/>
    <lineage>
        <taxon>Bacteria</taxon>
        <taxon>Pseudomonadati</taxon>
        <taxon>Pseudomonadota</taxon>
        <taxon>Gammaproteobacteria</taxon>
        <taxon>Cellvibrionales</taxon>
        <taxon>Cellvibrionaceae</taxon>
        <taxon>Pseudomaricurvus</taxon>
    </lineage>
</organism>
<gene>
    <name evidence="1" type="ORF">G8770_08550</name>
</gene>
<dbReference type="AlphaFoldDB" id="A0A9E5MKM8"/>
<keyword evidence="2" id="KW-1185">Reference proteome</keyword>
<dbReference type="RefSeq" id="WP_167184735.1">
    <property type="nucleotide sequence ID" value="NZ_JAAONZ010000004.1"/>
</dbReference>
<dbReference type="Pfam" id="PF14539">
    <property type="entry name" value="DUF4442"/>
    <property type="match status" value="1"/>
</dbReference>
<evidence type="ECO:0000313" key="2">
    <source>
        <dbReference type="Proteomes" id="UP000787472"/>
    </source>
</evidence>
<evidence type="ECO:0000313" key="1">
    <source>
        <dbReference type="EMBL" id="NHO65587.1"/>
    </source>
</evidence>
<name>A0A9E5MKM8_9GAMM</name>
<protein>
    <submittedName>
        <fullName evidence="1">DUF4442 domain-containing protein</fullName>
    </submittedName>
</protein>
<sequence>MSQFLSMFQQMGSKEFSQGIGALAPYFSTIDPEVSDYRPSYCEMNLRNQVKVQNHLGSIHAIAICNAAELVAGLATDASIPANARWIAQAMNVQYLAKAKTDLKVVCDAAHINFSLPGEVTVPVAAYDFAGTKCFNAEITMNIKHAG</sequence>
<dbReference type="InterPro" id="IPR027961">
    <property type="entry name" value="DUF4442"/>
</dbReference>
<dbReference type="InterPro" id="IPR029069">
    <property type="entry name" value="HotDog_dom_sf"/>
</dbReference>
<dbReference type="CDD" id="cd03443">
    <property type="entry name" value="PaaI_thioesterase"/>
    <property type="match status" value="1"/>
</dbReference>
<dbReference type="EMBL" id="JAAONZ010000004">
    <property type="protein sequence ID" value="NHO65587.1"/>
    <property type="molecule type" value="Genomic_DNA"/>
</dbReference>
<proteinExistence type="predicted"/>
<accession>A0A9E5MKM8</accession>
<dbReference type="SUPFAM" id="SSF54637">
    <property type="entry name" value="Thioesterase/thiol ester dehydrase-isomerase"/>
    <property type="match status" value="1"/>
</dbReference>
<reference evidence="1" key="1">
    <citation type="submission" date="2020-03" db="EMBL/GenBank/DDBJ databases">
        <authorList>
            <person name="Guo F."/>
        </authorList>
    </citation>
    <scope>NUCLEOTIDE SEQUENCE</scope>
    <source>
        <strain evidence="1">JCM 30134</strain>
    </source>
</reference>